<evidence type="ECO:0000313" key="2">
    <source>
        <dbReference type="EMBL" id="MCY9698299.1"/>
    </source>
</evidence>
<reference evidence="2 3" key="1">
    <citation type="submission" date="2022-05" db="EMBL/GenBank/DDBJ databases">
        <title>Genome Sequencing of Bee-Associated Microbes.</title>
        <authorList>
            <person name="Dunlap C."/>
        </authorList>
    </citation>
    <scope>NUCLEOTIDE SEQUENCE [LARGE SCALE GENOMIC DNA]</scope>
    <source>
        <strain evidence="2 3">NRRL B-14421</strain>
    </source>
</reference>
<dbReference type="SUPFAM" id="SSF52091">
    <property type="entry name" value="SpoIIaa-like"/>
    <property type="match status" value="1"/>
</dbReference>
<dbReference type="PANTHER" id="PTHR33495:SF2">
    <property type="entry name" value="ANTI-SIGMA FACTOR ANTAGONIST TM_1081-RELATED"/>
    <property type="match status" value="1"/>
</dbReference>
<dbReference type="RefSeq" id="WP_029195805.1">
    <property type="nucleotide sequence ID" value="NZ_JAMDMW010000054.1"/>
</dbReference>
<dbReference type="Gene3D" id="3.30.750.24">
    <property type="entry name" value="STAS domain"/>
    <property type="match status" value="1"/>
</dbReference>
<sequence>MTLELTKEVIESTLFVSIIGLMDYSTLDQFHLEIPDSITKVVIDFNELEFIDSTGIGAILGVIHNARELNLNVEFMGLNETIIDLFETVGVFRVMEALKKRGNKDET</sequence>
<dbReference type="PANTHER" id="PTHR33495">
    <property type="entry name" value="ANTI-SIGMA FACTOR ANTAGONIST TM_1081-RELATED-RELATED"/>
    <property type="match status" value="1"/>
</dbReference>
<comment type="caution">
    <text evidence="2">The sequence shown here is derived from an EMBL/GenBank/DDBJ whole genome shotgun (WGS) entry which is preliminary data.</text>
</comment>
<dbReference type="CDD" id="cd07043">
    <property type="entry name" value="STAS_anti-anti-sigma_factors"/>
    <property type="match status" value="1"/>
</dbReference>
<gene>
    <name evidence="2" type="ORF">M5X19_36500</name>
</gene>
<accession>A0ABT4GQ24</accession>
<dbReference type="Proteomes" id="UP001527099">
    <property type="component" value="Unassembled WGS sequence"/>
</dbReference>
<name>A0ABT4GQ24_9BACL</name>
<dbReference type="InterPro" id="IPR002645">
    <property type="entry name" value="STAS_dom"/>
</dbReference>
<dbReference type="PROSITE" id="PS50801">
    <property type="entry name" value="STAS"/>
    <property type="match status" value="1"/>
</dbReference>
<keyword evidence="3" id="KW-1185">Reference proteome</keyword>
<evidence type="ECO:0000259" key="1">
    <source>
        <dbReference type="PROSITE" id="PS50801"/>
    </source>
</evidence>
<evidence type="ECO:0000313" key="3">
    <source>
        <dbReference type="Proteomes" id="UP001527099"/>
    </source>
</evidence>
<dbReference type="Pfam" id="PF01740">
    <property type="entry name" value="STAS"/>
    <property type="match status" value="1"/>
</dbReference>
<feature type="domain" description="STAS" evidence="1">
    <location>
        <begin position="1"/>
        <end position="107"/>
    </location>
</feature>
<protein>
    <submittedName>
        <fullName evidence="2">STAS domain-containing protein</fullName>
    </submittedName>
</protein>
<proteinExistence type="predicted"/>
<organism evidence="2 3">
    <name type="scientific">Paenibacillus alginolyticus</name>
    <dbReference type="NCBI Taxonomy" id="59839"/>
    <lineage>
        <taxon>Bacteria</taxon>
        <taxon>Bacillati</taxon>
        <taxon>Bacillota</taxon>
        <taxon>Bacilli</taxon>
        <taxon>Bacillales</taxon>
        <taxon>Paenibacillaceae</taxon>
        <taxon>Paenibacillus</taxon>
    </lineage>
</organism>
<dbReference type="EMBL" id="JAMDMX010000229">
    <property type="protein sequence ID" value="MCY9698299.1"/>
    <property type="molecule type" value="Genomic_DNA"/>
</dbReference>
<dbReference type="InterPro" id="IPR036513">
    <property type="entry name" value="STAS_dom_sf"/>
</dbReference>